<dbReference type="EMBL" id="AOMD01000014">
    <property type="protein sequence ID" value="EMA46263.1"/>
    <property type="molecule type" value="Genomic_DNA"/>
</dbReference>
<dbReference type="Pfam" id="PF26465">
    <property type="entry name" value="DUF8142"/>
    <property type="match status" value="1"/>
</dbReference>
<proteinExistence type="predicted"/>
<keyword evidence="1" id="KW-0812">Transmembrane</keyword>
<name>M0MLJ6_9EURY</name>
<dbReference type="AlphaFoldDB" id="M0MLJ6"/>
<dbReference type="PATRIC" id="fig|1227455.4.peg.915"/>
<evidence type="ECO:0000313" key="3">
    <source>
        <dbReference type="EMBL" id="EMA46263.1"/>
    </source>
</evidence>
<dbReference type="Proteomes" id="UP000011669">
    <property type="component" value="Unassembled WGS sequence"/>
</dbReference>
<keyword evidence="4" id="KW-1185">Reference proteome</keyword>
<sequence length="68" mass="7341">MAESPGEPAMSRKRAALAVLPFLLIGLTGLVFVLRSGLDLLWGLAILPPILFTCVLAWIAFRSGFADR</sequence>
<evidence type="ECO:0000259" key="2">
    <source>
        <dbReference type="Pfam" id="PF26465"/>
    </source>
</evidence>
<evidence type="ECO:0000313" key="4">
    <source>
        <dbReference type="Proteomes" id="UP000011669"/>
    </source>
</evidence>
<protein>
    <recommendedName>
        <fullName evidence="2">DUF8142 domain-containing protein</fullName>
    </recommendedName>
</protein>
<dbReference type="RefSeq" id="WP_006076755.1">
    <property type="nucleotide sequence ID" value="NZ_AOMD01000014.1"/>
</dbReference>
<accession>M0MLJ6</accession>
<comment type="caution">
    <text evidence="3">The sequence shown here is derived from an EMBL/GenBank/DDBJ whole genome shotgun (WGS) entry which is preliminary data.</text>
</comment>
<keyword evidence="1" id="KW-0472">Membrane</keyword>
<feature type="domain" description="DUF8142" evidence="2">
    <location>
        <begin position="8"/>
        <end position="67"/>
    </location>
</feature>
<dbReference type="InParanoid" id="M0MLJ6"/>
<feature type="transmembrane region" description="Helical" evidence="1">
    <location>
        <begin position="40"/>
        <end position="61"/>
    </location>
</feature>
<reference evidence="3 4" key="1">
    <citation type="journal article" date="2014" name="PLoS Genet.">
        <title>Phylogenetically driven sequencing of extremely halophilic archaea reveals strategies for static and dynamic osmo-response.</title>
        <authorList>
            <person name="Becker E.A."/>
            <person name="Seitzer P.M."/>
            <person name="Tritt A."/>
            <person name="Larsen D."/>
            <person name="Krusor M."/>
            <person name="Yao A.I."/>
            <person name="Wu D."/>
            <person name="Madern D."/>
            <person name="Eisen J.A."/>
            <person name="Darling A.E."/>
            <person name="Facciotti M.T."/>
        </authorList>
    </citation>
    <scope>NUCLEOTIDE SEQUENCE [LARGE SCALE GENOMIC DNA]</scope>
    <source>
        <strain evidence="3 4">DSM 5350</strain>
    </source>
</reference>
<dbReference type="OrthoDB" id="178052at2157"/>
<feature type="transmembrane region" description="Helical" evidence="1">
    <location>
        <begin position="15"/>
        <end position="34"/>
    </location>
</feature>
<evidence type="ECO:0000256" key="1">
    <source>
        <dbReference type="SAM" id="Phobius"/>
    </source>
</evidence>
<dbReference type="InterPro" id="IPR058455">
    <property type="entry name" value="DUF8142"/>
</dbReference>
<gene>
    <name evidence="3" type="ORF">C449_04500</name>
</gene>
<keyword evidence="1" id="KW-1133">Transmembrane helix</keyword>
<organism evidence="3 4">
    <name type="scientific">Halococcus saccharolyticus DSM 5350</name>
    <dbReference type="NCBI Taxonomy" id="1227455"/>
    <lineage>
        <taxon>Archaea</taxon>
        <taxon>Methanobacteriati</taxon>
        <taxon>Methanobacteriota</taxon>
        <taxon>Stenosarchaea group</taxon>
        <taxon>Halobacteria</taxon>
        <taxon>Halobacteriales</taxon>
        <taxon>Halococcaceae</taxon>
        <taxon>Halococcus</taxon>
    </lineage>
</organism>
<dbReference type="STRING" id="1227455.C449_04500"/>